<proteinExistence type="predicted"/>
<dbReference type="RefSeq" id="WP_141309894.1">
    <property type="nucleotide sequence ID" value="NZ_BJND01000019.1"/>
</dbReference>
<keyword evidence="3" id="KW-1185">Reference proteome</keyword>
<evidence type="ECO:0000256" key="1">
    <source>
        <dbReference type="SAM" id="MobiDB-lite"/>
    </source>
</evidence>
<dbReference type="AlphaFoldDB" id="A0A4Y3VHS2"/>
<protein>
    <submittedName>
        <fullName evidence="2">Uncharacterized protein</fullName>
    </submittedName>
</protein>
<dbReference type="EMBL" id="BJND01000019">
    <property type="protein sequence ID" value="GEC05219.1"/>
    <property type="molecule type" value="Genomic_DNA"/>
</dbReference>
<comment type="caution">
    <text evidence="2">The sequence shown here is derived from an EMBL/GenBank/DDBJ whole genome shotgun (WGS) entry which is preliminary data.</text>
</comment>
<feature type="region of interest" description="Disordered" evidence="1">
    <location>
        <begin position="64"/>
        <end position="111"/>
    </location>
</feature>
<dbReference type="Proteomes" id="UP000317881">
    <property type="component" value="Unassembled WGS sequence"/>
</dbReference>
<accession>A0A4Y3VHS2</accession>
<sequence length="111" mass="12193">MLRETIRQYGAQKRAAGGVEQHVRLLHCDFYRFLAERMADDWHGSGEEEGLELTRVGLDIQRGARKDQVAPTGETLPDQALASKNSVSAGGSELRSQPRPGDSAAEVRLCD</sequence>
<evidence type="ECO:0000313" key="3">
    <source>
        <dbReference type="Proteomes" id="UP000317881"/>
    </source>
</evidence>
<organism evidence="2 3">
    <name type="scientific">Streptomyces spinoverrucosus</name>
    <dbReference type="NCBI Taxonomy" id="284043"/>
    <lineage>
        <taxon>Bacteria</taxon>
        <taxon>Bacillati</taxon>
        <taxon>Actinomycetota</taxon>
        <taxon>Actinomycetes</taxon>
        <taxon>Kitasatosporales</taxon>
        <taxon>Streptomycetaceae</taxon>
        <taxon>Streptomyces</taxon>
    </lineage>
</organism>
<reference evidence="2 3" key="1">
    <citation type="submission" date="2019-06" db="EMBL/GenBank/DDBJ databases">
        <title>Whole genome shotgun sequence of Streptomyces spinoverrucosus NBRC 14228.</title>
        <authorList>
            <person name="Hosoyama A."/>
            <person name="Uohara A."/>
            <person name="Ohji S."/>
            <person name="Ichikawa N."/>
        </authorList>
    </citation>
    <scope>NUCLEOTIDE SEQUENCE [LARGE SCALE GENOMIC DNA]</scope>
    <source>
        <strain evidence="2 3">NBRC 14228</strain>
    </source>
</reference>
<name>A0A4Y3VHS2_9ACTN</name>
<gene>
    <name evidence="2" type="ORF">SSP24_28740</name>
</gene>
<evidence type="ECO:0000313" key="2">
    <source>
        <dbReference type="EMBL" id="GEC05219.1"/>
    </source>
</evidence>